<evidence type="ECO:0000256" key="4">
    <source>
        <dbReference type="ARBA" id="ARBA00022694"/>
    </source>
</evidence>
<dbReference type="Proteomes" id="UP000053257">
    <property type="component" value="Unassembled WGS sequence"/>
</dbReference>
<dbReference type="OrthoDB" id="9995526at2759"/>
<dbReference type="HAMAP" id="MF_01080">
    <property type="entry name" value="TruB_bact"/>
    <property type="match status" value="1"/>
</dbReference>
<feature type="domain" description="Pseudouridine synthase II N-terminal" evidence="6">
    <location>
        <begin position="65"/>
        <end position="202"/>
    </location>
</feature>
<dbReference type="InterPro" id="IPR020103">
    <property type="entry name" value="PsdUridine_synth_cat_dom_sf"/>
</dbReference>
<dbReference type="NCBIfam" id="TIGR00431">
    <property type="entry name" value="TruB"/>
    <property type="match status" value="1"/>
</dbReference>
<reference evidence="7 8" key="1">
    <citation type="journal article" date="2014" name="PLoS Genet.">
        <title>Analysis of the Phlebiopsis gigantea genome, transcriptome and secretome provides insight into its pioneer colonization strategies of wood.</title>
        <authorList>
            <person name="Hori C."/>
            <person name="Ishida T."/>
            <person name="Igarashi K."/>
            <person name="Samejima M."/>
            <person name="Suzuki H."/>
            <person name="Master E."/>
            <person name="Ferreira P."/>
            <person name="Ruiz-Duenas F.J."/>
            <person name="Held B."/>
            <person name="Canessa P."/>
            <person name="Larrondo L.F."/>
            <person name="Schmoll M."/>
            <person name="Druzhinina I.S."/>
            <person name="Kubicek C.P."/>
            <person name="Gaskell J.A."/>
            <person name="Kersten P."/>
            <person name="St John F."/>
            <person name="Glasner J."/>
            <person name="Sabat G."/>
            <person name="Splinter BonDurant S."/>
            <person name="Syed K."/>
            <person name="Yadav J."/>
            <person name="Mgbeahuruike A.C."/>
            <person name="Kovalchuk A."/>
            <person name="Asiegbu F.O."/>
            <person name="Lackner G."/>
            <person name="Hoffmeister D."/>
            <person name="Rencoret J."/>
            <person name="Gutierrez A."/>
            <person name="Sun H."/>
            <person name="Lindquist E."/>
            <person name="Barry K."/>
            <person name="Riley R."/>
            <person name="Grigoriev I.V."/>
            <person name="Henrissat B."/>
            <person name="Kues U."/>
            <person name="Berka R.M."/>
            <person name="Martinez A.T."/>
            <person name="Covert S.F."/>
            <person name="Blanchette R.A."/>
            <person name="Cullen D."/>
        </authorList>
    </citation>
    <scope>NUCLEOTIDE SEQUENCE [LARGE SCALE GENOMIC DNA]</scope>
    <source>
        <strain evidence="7 8">11061_1 CR5-6</strain>
    </source>
</reference>
<sequence>MPKTVTKFPVSALFAVAKPSGPTSMSVVNDIKSLVTQSRLFVKAEELEKANKGKQKKKGKFSKSAVKIGQGGTLDPLADGVLVIGVGKATKKLSEFLDCVKEYRTTSLLGCETDSFDSEGAVVRVAHWKHVTRESVEEALPTFRGDIQQKPPIFSALKMDGKHLYDYAREGIPLPRPIESRPVTIHALDVIEWKGSDHSFRFPEKKFTEEQKQAVEKALHGIEDQVIVKDEPEEAETSDVSATAFVLQMRVSGGTYVRSIVHDLGHAVGSAAHVVTLTRSRQGRFALEPTEEGDFACVPWEVFEKAVKDPGEADADGWTEWERAVMDKMDIVD</sequence>
<dbReference type="GO" id="GO:0006400">
    <property type="term" value="P:tRNA modification"/>
    <property type="evidence" value="ECO:0007669"/>
    <property type="project" value="TreeGrafter"/>
</dbReference>
<keyword evidence="5" id="KW-0413">Isomerase</keyword>
<accession>A0A0C3SFK2</accession>
<keyword evidence="4" id="KW-0819">tRNA processing</keyword>
<dbReference type="HOGENOM" id="CLU_032087_4_2_1"/>
<evidence type="ECO:0000259" key="6">
    <source>
        <dbReference type="Pfam" id="PF01509"/>
    </source>
</evidence>
<dbReference type="Gene3D" id="3.30.2350.10">
    <property type="entry name" value="Pseudouridine synthase"/>
    <property type="match status" value="1"/>
</dbReference>
<proteinExistence type="inferred from homology"/>
<dbReference type="EC" id="5.4.99.25" evidence="3"/>
<evidence type="ECO:0000256" key="5">
    <source>
        <dbReference type="ARBA" id="ARBA00023235"/>
    </source>
</evidence>
<comment type="similarity">
    <text evidence="2">Belongs to the pseudouridine synthase TruB family.</text>
</comment>
<evidence type="ECO:0000256" key="3">
    <source>
        <dbReference type="ARBA" id="ARBA00012787"/>
    </source>
</evidence>
<dbReference type="InterPro" id="IPR002501">
    <property type="entry name" value="PsdUridine_synth_N"/>
</dbReference>
<evidence type="ECO:0000256" key="1">
    <source>
        <dbReference type="ARBA" id="ARBA00001166"/>
    </source>
</evidence>
<name>A0A0C3SFK2_PHLG1</name>
<dbReference type="PANTHER" id="PTHR13767:SF2">
    <property type="entry name" value="PSEUDOURIDYLATE SYNTHASE TRUB1"/>
    <property type="match status" value="1"/>
</dbReference>
<dbReference type="STRING" id="745531.A0A0C3SFK2"/>
<dbReference type="GO" id="GO:0160148">
    <property type="term" value="F:tRNA pseudouridine(55) synthase activity"/>
    <property type="evidence" value="ECO:0007669"/>
    <property type="project" value="UniProtKB-EC"/>
</dbReference>
<dbReference type="GO" id="GO:1990481">
    <property type="term" value="P:mRNA pseudouridine synthesis"/>
    <property type="evidence" value="ECO:0007669"/>
    <property type="project" value="TreeGrafter"/>
</dbReference>
<dbReference type="GO" id="GO:0005634">
    <property type="term" value="C:nucleus"/>
    <property type="evidence" value="ECO:0007669"/>
    <property type="project" value="TreeGrafter"/>
</dbReference>
<evidence type="ECO:0000256" key="2">
    <source>
        <dbReference type="ARBA" id="ARBA00008999"/>
    </source>
</evidence>
<gene>
    <name evidence="7" type="ORF">PHLGIDRAFT_81976</name>
</gene>
<dbReference type="InterPro" id="IPR014780">
    <property type="entry name" value="tRNA_psdUridine_synth_TruB"/>
</dbReference>
<protein>
    <recommendedName>
        <fullName evidence="3">tRNA pseudouridine(55) synthase</fullName>
        <ecNumber evidence="3">5.4.99.25</ecNumber>
    </recommendedName>
</protein>
<dbReference type="SUPFAM" id="SSF55120">
    <property type="entry name" value="Pseudouridine synthase"/>
    <property type="match status" value="1"/>
</dbReference>
<comment type="catalytic activity">
    <reaction evidence="1">
        <text>a uridine in mRNA = a pseudouridine in mRNA</text>
        <dbReference type="Rhea" id="RHEA:56644"/>
        <dbReference type="Rhea" id="RHEA-COMP:14658"/>
        <dbReference type="Rhea" id="RHEA-COMP:14659"/>
        <dbReference type="ChEBI" id="CHEBI:65314"/>
        <dbReference type="ChEBI" id="CHEBI:65315"/>
    </reaction>
</comment>
<dbReference type="PANTHER" id="PTHR13767">
    <property type="entry name" value="TRNA-PSEUDOURIDINE SYNTHASE"/>
    <property type="match status" value="1"/>
</dbReference>
<dbReference type="Pfam" id="PF01509">
    <property type="entry name" value="TruB_N"/>
    <property type="match status" value="1"/>
</dbReference>
<keyword evidence="8" id="KW-1185">Reference proteome</keyword>
<dbReference type="GO" id="GO:0003723">
    <property type="term" value="F:RNA binding"/>
    <property type="evidence" value="ECO:0007669"/>
    <property type="project" value="InterPro"/>
</dbReference>
<dbReference type="EMBL" id="KN840440">
    <property type="protein sequence ID" value="KIP12230.1"/>
    <property type="molecule type" value="Genomic_DNA"/>
</dbReference>
<evidence type="ECO:0000313" key="8">
    <source>
        <dbReference type="Proteomes" id="UP000053257"/>
    </source>
</evidence>
<dbReference type="AlphaFoldDB" id="A0A0C3SFK2"/>
<evidence type="ECO:0000313" key="7">
    <source>
        <dbReference type="EMBL" id="KIP12230.1"/>
    </source>
</evidence>
<organism evidence="7 8">
    <name type="scientific">Phlebiopsis gigantea (strain 11061_1 CR5-6)</name>
    <name type="common">White-rot fungus</name>
    <name type="synonym">Peniophora gigantea</name>
    <dbReference type="NCBI Taxonomy" id="745531"/>
    <lineage>
        <taxon>Eukaryota</taxon>
        <taxon>Fungi</taxon>
        <taxon>Dikarya</taxon>
        <taxon>Basidiomycota</taxon>
        <taxon>Agaricomycotina</taxon>
        <taxon>Agaricomycetes</taxon>
        <taxon>Polyporales</taxon>
        <taxon>Phanerochaetaceae</taxon>
        <taxon>Phlebiopsis</taxon>
    </lineage>
</organism>